<protein>
    <submittedName>
        <fullName evidence="2">Uncharacterized protein</fullName>
    </submittedName>
</protein>
<name>A0A915E8K5_9BILA</name>
<reference evidence="2" key="1">
    <citation type="submission" date="2022-11" db="UniProtKB">
        <authorList>
            <consortium name="WormBaseParasite"/>
        </authorList>
    </citation>
    <scope>IDENTIFICATION</scope>
</reference>
<dbReference type="AlphaFoldDB" id="A0A915E8K5"/>
<evidence type="ECO:0000313" key="2">
    <source>
        <dbReference type="WBParaSite" id="jg370"/>
    </source>
</evidence>
<accession>A0A915E8K5</accession>
<keyword evidence="1" id="KW-1185">Reference proteome</keyword>
<sequence length="88" mass="10086">MINDKFAYIDRSVQKTTENYLDISESVLRIETLIAEKEELIANKKALVLYVQKNLSCRRKLVAEYSKGIFEPQRQTRAKSGSTSPSQC</sequence>
<dbReference type="WBParaSite" id="jg370">
    <property type="protein sequence ID" value="jg370"/>
    <property type="gene ID" value="jg370"/>
</dbReference>
<organism evidence="1 2">
    <name type="scientific">Ditylenchus dipsaci</name>
    <dbReference type="NCBI Taxonomy" id="166011"/>
    <lineage>
        <taxon>Eukaryota</taxon>
        <taxon>Metazoa</taxon>
        <taxon>Ecdysozoa</taxon>
        <taxon>Nematoda</taxon>
        <taxon>Chromadorea</taxon>
        <taxon>Rhabditida</taxon>
        <taxon>Tylenchina</taxon>
        <taxon>Tylenchomorpha</taxon>
        <taxon>Sphaerularioidea</taxon>
        <taxon>Anguinidae</taxon>
        <taxon>Anguininae</taxon>
        <taxon>Ditylenchus</taxon>
    </lineage>
</organism>
<dbReference type="Proteomes" id="UP000887574">
    <property type="component" value="Unplaced"/>
</dbReference>
<evidence type="ECO:0000313" key="1">
    <source>
        <dbReference type="Proteomes" id="UP000887574"/>
    </source>
</evidence>
<proteinExistence type="predicted"/>